<keyword evidence="2" id="KW-0732">Signal</keyword>
<dbReference type="InterPro" id="IPR032861">
    <property type="entry name" value="TAXi_N"/>
</dbReference>
<proteinExistence type="inferred from homology"/>
<evidence type="ECO:0000313" key="5">
    <source>
        <dbReference type="Proteomes" id="UP001202328"/>
    </source>
</evidence>
<feature type="domain" description="Peptidase A1" evidence="3">
    <location>
        <begin position="51"/>
        <end position="414"/>
    </location>
</feature>
<reference evidence="4" key="1">
    <citation type="submission" date="2022-04" db="EMBL/GenBank/DDBJ databases">
        <title>A functionally conserved STORR gene fusion in Papaver species that diverged 16.8 million years ago.</title>
        <authorList>
            <person name="Catania T."/>
        </authorList>
    </citation>
    <scope>NUCLEOTIDE SEQUENCE</scope>
    <source>
        <strain evidence="4">S-188037</strain>
    </source>
</reference>
<sequence>MASFCCFSLIQFLVLDFCFLLSISNSQASSSSARPWSLVFPVQRDPSTLQHIIQLSQGTPSVTKNLVLALGGELPYVRCDQRQTSSTFRSVDCKSPQCSLATKYVGPAMCNKNKCSIQTSNPITHSPNEIDLFSDVVTARSRYSQDPKSQEWIPGPNVTAPAISFGCGTTASDAFNGLAKGADGMAGLGRSQFSLVAQLAASFHFPSKFALYLSQQAGFMFFGNRPYTAFREGDLAKGISYTPFLINPKHTDEYFIDVKSISIDGEIIPINKTLLSINKNNGVGGTRVSTIVASTTMETSIYKAFVSAYVKKAEAMNISRVASVAPYDACFNASTFVVMRGGLLLPTVSLGLPDNVEWRILDQRNIVRNVDPNMLCLDFMDGGLNPRTSIVIGQGTFLLTLLEFDMKKSRLGFRPYDI</sequence>
<dbReference type="Pfam" id="PF14541">
    <property type="entry name" value="TAXi_C"/>
    <property type="match status" value="1"/>
</dbReference>
<dbReference type="EMBL" id="JAJJMB010005117">
    <property type="protein sequence ID" value="KAI3940706.1"/>
    <property type="molecule type" value="Genomic_DNA"/>
</dbReference>
<protein>
    <recommendedName>
        <fullName evidence="3">Peptidase A1 domain-containing protein</fullName>
    </recommendedName>
</protein>
<dbReference type="GO" id="GO:0006508">
    <property type="term" value="P:proteolysis"/>
    <property type="evidence" value="ECO:0007669"/>
    <property type="project" value="InterPro"/>
</dbReference>
<feature type="signal peptide" evidence="2">
    <location>
        <begin position="1"/>
        <end position="28"/>
    </location>
</feature>
<dbReference type="GO" id="GO:0004190">
    <property type="term" value="F:aspartic-type endopeptidase activity"/>
    <property type="evidence" value="ECO:0007669"/>
    <property type="project" value="InterPro"/>
</dbReference>
<evidence type="ECO:0000256" key="1">
    <source>
        <dbReference type="ARBA" id="ARBA00007447"/>
    </source>
</evidence>
<dbReference type="AlphaFoldDB" id="A0AAD4T8M5"/>
<comment type="similarity">
    <text evidence="1">Belongs to the peptidase A1 family.</text>
</comment>
<name>A0AAD4T8M5_9MAGN</name>
<keyword evidence="5" id="KW-1185">Reference proteome</keyword>
<dbReference type="InterPro" id="IPR033121">
    <property type="entry name" value="PEPTIDASE_A1"/>
</dbReference>
<comment type="caution">
    <text evidence="4">The sequence shown here is derived from an EMBL/GenBank/DDBJ whole genome shotgun (WGS) entry which is preliminary data.</text>
</comment>
<evidence type="ECO:0000313" key="4">
    <source>
        <dbReference type="EMBL" id="KAI3940706.1"/>
    </source>
</evidence>
<dbReference type="Proteomes" id="UP001202328">
    <property type="component" value="Unassembled WGS sequence"/>
</dbReference>
<accession>A0AAD4T8M5</accession>
<dbReference type="InterPro" id="IPR001461">
    <property type="entry name" value="Aspartic_peptidase_A1"/>
</dbReference>
<dbReference type="SUPFAM" id="SSF50630">
    <property type="entry name" value="Acid proteases"/>
    <property type="match status" value="1"/>
</dbReference>
<dbReference type="PROSITE" id="PS51767">
    <property type="entry name" value="PEPTIDASE_A1"/>
    <property type="match status" value="1"/>
</dbReference>
<organism evidence="4 5">
    <name type="scientific">Papaver atlanticum</name>
    <dbReference type="NCBI Taxonomy" id="357466"/>
    <lineage>
        <taxon>Eukaryota</taxon>
        <taxon>Viridiplantae</taxon>
        <taxon>Streptophyta</taxon>
        <taxon>Embryophyta</taxon>
        <taxon>Tracheophyta</taxon>
        <taxon>Spermatophyta</taxon>
        <taxon>Magnoliopsida</taxon>
        <taxon>Ranunculales</taxon>
        <taxon>Papaveraceae</taxon>
        <taxon>Papaveroideae</taxon>
        <taxon>Papaver</taxon>
    </lineage>
</organism>
<dbReference type="Gene3D" id="2.40.70.10">
    <property type="entry name" value="Acid Proteases"/>
    <property type="match status" value="2"/>
</dbReference>
<feature type="chain" id="PRO_5041989420" description="Peptidase A1 domain-containing protein" evidence="2">
    <location>
        <begin position="29"/>
        <end position="418"/>
    </location>
</feature>
<dbReference type="InterPro" id="IPR021109">
    <property type="entry name" value="Peptidase_aspartic_dom_sf"/>
</dbReference>
<dbReference type="PANTHER" id="PTHR47965:SF22">
    <property type="entry name" value="EUKARYOTIC ASPARTYL PROTEASE FAMILY PROTEIN"/>
    <property type="match status" value="1"/>
</dbReference>
<dbReference type="Pfam" id="PF14543">
    <property type="entry name" value="TAXi_N"/>
    <property type="match status" value="1"/>
</dbReference>
<gene>
    <name evidence="4" type="ORF">MKW98_030025</name>
</gene>
<dbReference type="InterPro" id="IPR032799">
    <property type="entry name" value="TAXi_C"/>
</dbReference>
<dbReference type="PANTHER" id="PTHR47965">
    <property type="entry name" value="ASPARTYL PROTEASE-RELATED"/>
    <property type="match status" value="1"/>
</dbReference>
<evidence type="ECO:0000256" key="2">
    <source>
        <dbReference type="SAM" id="SignalP"/>
    </source>
</evidence>
<evidence type="ECO:0000259" key="3">
    <source>
        <dbReference type="PROSITE" id="PS51767"/>
    </source>
</evidence>